<sequence>MAGNGPPKTFKSSDFYQTRKALTDSLLGWRELDGFWEGELSTSALSTATAVVALHLVDPEKNRPMVVDGLHWLARNANEDGGWGDTVRSDSNVSTTALAWGALGLMDDPIIHPALTRAEAWLVREAGGVTPDHITKTILKRYGKDRTFSIPILTMLALCGRLGTGRGAWRQVTPLPFELAALPRKWFQFIRLPVVSYALPALIAIGQTIQHHRPTFNPVTGVARYLTKQKTLQLLEQIQPEDGGFLEAVPLTAFVVMSLASMDLRDHPVVTKGVAFLCRLVRHDGSWPIDTHLATWVTTLSVNALSRQEGALEDEDKARLLEWLLNQQYRETHPYTDAEPGGWAWTPLPGGVPDADDTSGAIIALANLERHPGEVADAAKMGLKWLARLQNLDGGLPTFCRGWGTLPFDRSCPDITAHALQAFSVWLKRGYVGGEWDDFIKRALLYLESAQREDGSWVPLWFGNQAERQNENPVYGTARVLVGLQALREIDGDDEVLQTMILRGRAWLRAQANSDGGFGGRKGLPSTIEETALATEALASGLPEKPIDHSLVQQEWRCVSDAITFLMGRVRAKGELEAAPIGFYFANLWYFERLYPLVFATGAFTAVSAKKAWFVPNAPGRVSIPA</sequence>
<dbReference type="Gene3D" id="1.50.10.20">
    <property type="match status" value="2"/>
</dbReference>
<dbReference type="RefSeq" id="WP_237382573.1">
    <property type="nucleotide sequence ID" value="NZ_CP071793.1"/>
</dbReference>
<dbReference type="InterPro" id="IPR018333">
    <property type="entry name" value="Squalene_cyclase"/>
</dbReference>
<organism evidence="5 6">
    <name type="scientific">Sulfidibacter corallicola</name>
    <dbReference type="NCBI Taxonomy" id="2818388"/>
    <lineage>
        <taxon>Bacteria</taxon>
        <taxon>Pseudomonadati</taxon>
        <taxon>Acidobacteriota</taxon>
        <taxon>Holophagae</taxon>
        <taxon>Acanthopleuribacterales</taxon>
        <taxon>Acanthopleuribacteraceae</taxon>
        <taxon>Sulfidibacter</taxon>
    </lineage>
</organism>
<accession>A0A8A4TTI6</accession>
<dbReference type="UniPathway" id="UPA00337"/>
<comment type="pathway">
    <text evidence="1">Secondary metabolite biosynthesis; hopanoid biosynthesis.</text>
</comment>
<dbReference type="SUPFAM" id="SSF48239">
    <property type="entry name" value="Terpenoid cyclases/Protein prenyltransferases"/>
    <property type="match status" value="2"/>
</dbReference>
<dbReference type="Proteomes" id="UP000663929">
    <property type="component" value="Chromosome"/>
</dbReference>
<keyword evidence="6" id="KW-1185">Reference proteome</keyword>
<reference evidence="5" key="1">
    <citation type="submission" date="2021-03" db="EMBL/GenBank/DDBJ databases">
        <title>Acanthopleuribacteraceae sp. M133.</title>
        <authorList>
            <person name="Wang G."/>
        </authorList>
    </citation>
    <scope>NUCLEOTIDE SEQUENCE</scope>
    <source>
        <strain evidence="5">M133</strain>
    </source>
</reference>
<protein>
    <recommendedName>
        <fullName evidence="7">Squalene--hopene cyclase</fullName>
    </recommendedName>
</protein>
<dbReference type="InterPro" id="IPR032696">
    <property type="entry name" value="SQ_cyclase_C"/>
</dbReference>
<feature type="domain" description="Squalene cyclase C-terminal" evidence="3">
    <location>
        <begin position="295"/>
        <end position="520"/>
    </location>
</feature>
<dbReference type="Pfam" id="PF13249">
    <property type="entry name" value="SQHop_cyclase_N"/>
    <property type="match status" value="1"/>
</dbReference>
<name>A0A8A4TTI6_SULCO</name>
<evidence type="ECO:0000256" key="1">
    <source>
        <dbReference type="ARBA" id="ARBA00004999"/>
    </source>
</evidence>
<dbReference type="AlphaFoldDB" id="A0A8A4TTI6"/>
<dbReference type="GO" id="GO:0016104">
    <property type="term" value="P:triterpenoid biosynthetic process"/>
    <property type="evidence" value="ECO:0007669"/>
    <property type="project" value="InterPro"/>
</dbReference>
<dbReference type="Pfam" id="PF13243">
    <property type="entry name" value="SQHop_cyclase_C"/>
    <property type="match status" value="1"/>
</dbReference>
<evidence type="ECO:0000259" key="3">
    <source>
        <dbReference type="Pfam" id="PF13243"/>
    </source>
</evidence>
<evidence type="ECO:0000313" key="5">
    <source>
        <dbReference type="EMBL" id="QTD52464.1"/>
    </source>
</evidence>
<proteinExistence type="predicted"/>
<feature type="domain" description="Squalene cyclase N-terminal" evidence="4">
    <location>
        <begin position="22"/>
        <end position="189"/>
    </location>
</feature>
<dbReference type="PANTHER" id="PTHR11764:SF82">
    <property type="entry name" value="TERPENE CYCLASE_MUTASE FAMILY MEMBER"/>
    <property type="match status" value="1"/>
</dbReference>
<evidence type="ECO:0000259" key="4">
    <source>
        <dbReference type="Pfam" id="PF13249"/>
    </source>
</evidence>
<dbReference type="EMBL" id="CP071793">
    <property type="protein sequence ID" value="QTD52464.1"/>
    <property type="molecule type" value="Genomic_DNA"/>
</dbReference>
<dbReference type="GO" id="GO:0016866">
    <property type="term" value="F:intramolecular transferase activity"/>
    <property type="evidence" value="ECO:0007669"/>
    <property type="project" value="InterPro"/>
</dbReference>
<keyword evidence="2" id="KW-0677">Repeat</keyword>
<evidence type="ECO:0000313" key="6">
    <source>
        <dbReference type="Proteomes" id="UP000663929"/>
    </source>
</evidence>
<evidence type="ECO:0000256" key="2">
    <source>
        <dbReference type="ARBA" id="ARBA00022737"/>
    </source>
</evidence>
<gene>
    <name evidence="5" type="ORF">J3U87_08330</name>
</gene>
<dbReference type="InterPro" id="IPR008930">
    <property type="entry name" value="Terpenoid_cyclase/PrenylTrfase"/>
</dbReference>
<dbReference type="InterPro" id="IPR032697">
    <property type="entry name" value="SQ_cyclase_N"/>
</dbReference>
<dbReference type="GO" id="GO:0005811">
    <property type="term" value="C:lipid droplet"/>
    <property type="evidence" value="ECO:0007669"/>
    <property type="project" value="InterPro"/>
</dbReference>
<evidence type="ECO:0008006" key="7">
    <source>
        <dbReference type="Google" id="ProtNLM"/>
    </source>
</evidence>
<dbReference type="PANTHER" id="PTHR11764">
    <property type="entry name" value="TERPENE CYCLASE/MUTASE FAMILY MEMBER"/>
    <property type="match status" value="1"/>
</dbReference>
<dbReference type="KEGG" id="scor:J3U87_08330"/>